<dbReference type="InterPro" id="IPR023198">
    <property type="entry name" value="PGP-like_dom2"/>
</dbReference>
<dbReference type="AlphaFoldDB" id="A0A1H9I2A8"/>
<protein>
    <submittedName>
        <fullName evidence="1">Haloacid dehalogenase superfamily, subfamily IA, variant 3 with third motif having DD or ED</fullName>
    </submittedName>
</protein>
<accession>A0A1H9I2A8</accession>
<gene>
    <name evidence="1" type="ORF">SAMN04488038_109145</name>
</gene>
<dbReference type="InterPro" id="IPR044999">
    <property type="entry name" value="CbbY-like"/>
</dbReference>
<dbReference type="InterPro" id="IPR023214">
    <property type="entry name" value="HAD_sf"/>
</dbReference>
<sequence>MATSPAVLDVMSLRAVLFDVDGTLADTEALGHRPSYNRAFRSLGLAFRWGPKLYRRLLKLPGGRERLKYFVQHYQPDLGPEAEEAQRDLDAWVAKVHTLKSQFFKRSMRRGRVPLRPGIARLMREARQKGVRLAIVTNASLKTLKPVLRYSMGPELAAEVEVIASGEEVANKKPAPDLYRLAMRRLNLQPHECVALEDSEMGLEAAAAAGLAAVVTVNSDTLEQDFSEAALVVSCLGEPGAPTRVLKGRLGGLPWVTLETLQQLSAQEHFAQARAA</sequence>
<dbReference type="NCBIfam" id="TIGR01509">
    <property type="entry name" value="HAD-SF-IA-v3"/>
    <property type="match status" value="1"/>
</dbReference>
<dbReference type="SFLD" id="SFLDS00003">
    <property type="entry name" value="Haloacid_Dehalogenase"/>
    <property type="match status" value="1"/>
</dbReference>
<dbReference type="SFLD" id="SFLDG01129">
    <property type="entry name" value="C1.5:_HAD__Beta-PGM__Phosphata"/>
    <property type="match status" value="1"/>
</dbReference>
<dbReference type="PANTHER" id="PTHR42896">
    <property type="entry name" value="XYLULOSE-1,5-BISPHOSPHATE (XUBP) PHOSPHATASE"/>
    <property type="match status" value="1"/>
</dbReference>
<dbReference type="SUPFAM" id="SSF56784">
    <property type="entry name" value="HAD-like"/>
    <property type="match status" value="1"/>
</dbReference>
<dbReference type="GO" id="GO:0016787">
    <property type="term" value="F:hydrolase activity"/>
    <property type="evidence" value="ECO:0007669"/>
    <property type="project" value="InterPro"/>
</dbReference>
<dbReference type="InterPro" id="IPR036412">
    <property type="entry name" value="HAD-like_sf"/>
</dbReference>
<proteinExistence type="predicted"/>
<evidence type="ECO:0000313" key="2">
    <source>
        <dbReference type="Proteomes" id="UP000199233"/>
    </source>
</evidence>
<name>A0A1H9I2A8_9GAMM</name>
<dbReference type="PANTHER" id="PTHR42896:SF2">
    <property type="entry name" value="CBBY-LIKE PROTEIN"/>
    <property type="match status" value="1"/>
</dbReference>
<dbReference type="EMBL" id="FOFS01000009">
    <property type="protein sequence ID" value="SEQ68729.1"/>
    <property type="molecule type" value="Genomic_DNA"/>
</dbReference>
<dbReference type="Pfam" id="PF00702">
    <property type="entry name" value="Hydrolase"/>
    <property type="match status" value="1"/>
</dbReference>
<evidence type="ECO:0000313" key="1">
    <source>
        <dbReference type="EMBL" id="SEQ68729.1"/>
    </source>
</evidence>
<keyword evidence="2" id="KW-1185">Reference proteome</keyword>
<dbReference type="Gene3D" id="1.10.150.240">
    <property type="entry name" value="Putative phosphatase, domain 2"/>
    <property type="match status" value="1"/>
</dbReference>
<dbReference type="STRING" id="489703.SAMN04488038_109145"/>
<dbReference type="InterPro" id="IPR006439">
    <property type="entry name" value="HAD-SF_hydro_IA"/>
</dbReference>
<reference evidence="1 2" key="1">
    <citation type="submission" date="2016-10" db="EMBL/GenBank/DDBJ databases">
        <authorList>
            <person name="de Groot N.N."/>
        </authorList>
    </citation>
    <scope>NUCLEOTIDE SEQUENCE [LARGE SCALE GENOMIC DNA]</scope>
    <source>
        <strain evidence="1 2">DSM 25927</strain>
    </source>
</reference>
<organism evidence="1 2">
    <name type="scientific">Solimonas aquatica</name>
    <dbReference type="NCBI Taxonomy" id="489703"/>
    <lineage>
        <taxon>Bacteria</taxon>
        <taxon>Pseudomonadati</taxon>
        <taxon>Pseudomonadota</taxon>
        <taxon>Gammaproteobacteria</taxon>
        <taxon>Nevskiales</taxon>
        <taxon>Nevskiaceae</taxon>
        <taxon>Solimonas</taxon>
    </lineage>
</organism>
<dbReference type="PRINTS" id="PR00413">
    <property type="entry name" value="HADHALOGNASE"/>
</dbReference>
<dbReference type="Proteomes" id="UP000199233">
    <property type="component" value="Unassembled WGS sequence"/>
</dbReference>
<dbReference type="Gene3D" id="3.40.50.1000">
    <property type="entry name" value="HAD superfamily/HAD-like"/>
    <property type="match status" value="1"/>
</dbReference>